<keyword evidence="1 3" id="KW-0430">Lectin</keyword>
<evidence type="ECO:0000256" key="3">
    <source>
        <dbReference type="RuleBase" id="RU102079"/>
    </source>
</evidence>
<dbReference type="STRING" id="1676925.ENSPKIP00000032613"/>
<reference evidence="5" key="2">
    <citation type="submission" date="2025-09" db="UniProtKB">
        <authorList>
            <consortium name="Ensembl"/>
        </authorList>
    </citation>
    <scope>IDENTIFICATION</scope>
</reference>
<dbReference type="SMART" id="SM00276">
    <property type="entry name" value="GLECT"/>
    <property type="match status" value="2"/>
</dbReference>
<reference evidence="5" key="1">
    <citation type="submission" date="2025-08" db="UniProtKB">
        <authorList>
            <consortium name="Ensembl"/>
        </authorList>
    </citation>
    <scope>IDENTIFICATION</scope>
</reference>
<dbReference type="Gene3D" id="2.60.120.200">
    <property type="match status" value="2"/>
</dbReference>
<evidence type="ECO:0000256" key="1">
    <source>
        <dbReference type="ARBA" id="ARBA00022734"/>
    </source>
</evidence>
<dbReference type="Pfam" id="PF00337">
    <property type="entry name" value="Gal-bind_lectin"/>
    <property type="match status" value="2"/>
</dbReference>
<proteinExistence type="predicted"/>
<feature type="domain" description="Galectin" evidence="4">
    <location>
        <begin position="21"/>
        <end position="152"/>
    </location>
</feature>
<dbReference type="Ensembl" id="ENSPKIT00000013483.1">
    <property type="protein sequence ID" value="ENSPKIP00000032613.1"/>
    <property type="gene ID" value="ENSPKIG00000012612.1"/>
</dbReference>
<dbReference type="SUPFAM" id="SSF49899">
    <property type="entry name" value="Concanavalin A-like lectins/glucanases"/>
    <property type="match status" value="2"/>
</dbReference>
<evidence type="ECO:0000259" key="4">
    <source>
        <dbReference type="PROSITE" id="PS51304"/>
    </source>
</evidence>
<dbReference type="PANTHER" id="PTHR11346:SF32">
    <property type="entry name" value="GALECTIN-4"/>
    <property type="match status" value="1"/>
</dbReference>
<evidence type="ECO:0000256" key="2">
    <source>
        <dbReference type="ARBA" id="ARBA00022737"/>
    </source>
</evidence>
<dbReference type="GeneTree" id="ENSGT00940000160378"/>
<evidence type="ECO:0000313" key="5">
    <source>
        <dbReference type="Ensembl" id="ENSPKIP00000032613.1"/>
    </source>
</evidence>
<keyword evidence="6" id="KW-1185">Reference proteome</keyword>
<dbReference type="Proteomes" id="UP000261540">
    <property type="component" value="Unplaced"/>
</dbReference>
<feature type="domain" description="Galectin" evidence="4">
    <location>
        <begin position="193"/>
        <end position="322"/>
    </location>
</feature>
<evidence type="ECO:0000313" key="6">
    <source>
        <dbReference type="Proteomes" id="UP000261540"/>
    </source>
</evidence>
<dbReference type="AlphaFoldDB" id="A0A3B3SQI2"/>
<dbReference type="InterPro" id="IPR013320">
    <property type="entry name" value="ConA-like_dom_sf"/>
</dbReference>
<dbReference type="InterPro" id="IPR001079">
    <property type="entry name" value="Galectin_CRD"/>
</dbReference>
<sequence length="322" mass="36833">MFPLCGSCFGLYLYPSQCIPYLGPINGGLRPGMSIYMQGHLPHHMKRFFCNLQCGEMEGSDIALHINPRFDGWDKVVFNSFQSGTWQEEKIVHMMPFHKGKAFELIIIVNTEGYQVNINGSEFYFFYHRLPVEMVCFLNIGEEVTIQTLNIIGVSGNQDLGESAWPLQGLTGTTSCVNSQQMPCLLCVQSVPYLDFIPAGMTPKRTIIIRGMVPYGANRFTINFKVAGSDDIAFHLTPRVMEGVVMRNSYLEGYWGEEENDINFCPFQEGQYFEISIRCGNRRYKVYVNGQHLCNFRHRIHPFGKVDRLEIIGEVQLSYIHF</sequence>
<dbReference type="InterPro" id="IPR044156">
    <property type="entry name" value="Galectin-like"/>
</dbReference>
<dbReference type="SMART" id="SM00908">
    <property type="entry name" value="Gal-bind_lectin"/>
    <property type="match status" value="2"/>
</dbReference>
<dbReference type="CDD" id="cd00070">
    <property type="entry name" value="GLECT"/>
    <property type="match status" value="2"/>
</dbReference>
<protein>
    <recommendedName>
        <fullName evidence="3">Galectin</fullName>
    </recommendedName>
</protein>
<dbReference type="GO" id="GO:0030246">
    <property type="term" value="F:carbohydrate binding"/>
    <property type="evidence" value="ECO:0007669"/>
    <property type="project" value="UniProtKB-UniRule"/>
</dbReference>
<keyword evidence="2" id="KW-0677">Repeat</keyword>
<organism evidence="5 6">
    <name type="scientific">Paramormyrops kingsleyae</name>
    <dbReference type="NCBI Taxonomy" id="1676925"/>
    <lineage>
        <taxon>Eukaryota</taxon>
        <taxon>Metazoa</taxon>
        <taxon>Chordata</taxon>
        <taxon>Craniata</taxon>
        <taxon>Vertebrata</taxon>
        <taxon>Euteleostomi</taxon>
        <taxon>Actinopterygii</taxon>
        <taxon>Neopterygii</taxon>
        <taxon>Teleostei</taxon>
        <taxon>Osteoglossocephala</taxon>
        <taxon>Osteoglossomorpha</taxon>
        <taxon>Osteoglossiformes</taxon>
        <taxon>Mormyridae</taxon>
        <taxon>Paramormyrops</taxon>
    </lineage>
</organism>
<dbReference type="FunFam" id="2.60.120.200:FF:000124">
    <property type="entry name" value="Galectin-4"/>
    <property type="match status" value="2"/>
</dbReference>
<dbReference type="PANTHER" id="PTHR11346">
    <property type="entry name" value="GALECTIN"/>
    <property type="match status" value="1"/>
</dbReference>
<dbReference type="PROSITE" id="PS51304">
    <property type="entry name" value="GALECTIN"/>
    <property type="match status" value="2"/>
</dbReference>
<accession>A0A3B3SQI2</accession>
<name>A0A3B3SQI2_9TELE</name>